<feature type="domain" description="Helix-turn-helix" evidence="1">
    <location>
        <begin position="7"/>
        <end position="56"/>
    </location>
</feature>
<dbReference type="SUPFAM" id="SSF46955">
    <property type="entry name" value="Putative DNA-binding domain"/>
    <property type="match status" value="1"/>
</dbReference>
<sequence>MNRETHLNLTEASKYVGVSVPLMRELIASGEIRAFRLSPKTIRIAREDLDTWLASCEIKPKTEPAQAA</sequence>
<dbReference type="AlphaFoldDB" id="A0A0H1RJS1"/>
<accession>A0A0H1RJS1</accession>
<dbReference type="PATRIC" id="fig|1225564.3.peg.3113"/>
<dbReference type="Pfam" id="PF12728">
    <property type="entry name" value="HTH_17"/>
    <property type="match status" value="1"/>
</dbReference>
<dbReference type="NCBIfam" id="TIGR01764">
    <property type="entry name" value="excise"/>
    <property type="match status" value="1"/>
</dbReference>
<dbReference type="STRING" id="1225564.AA309_12055"/>
<organism evidence="2 3">
    <name type="scientific">Microvirga vignae</name>
    <dbReference type="NCBI Taxonomy" id="1225564"/>
    <lineage>
        <taxon>Bacteria</taxon>
        <taxon>Pseudomonadati</taxon>
        <taxon>Pseudomonadota</taxon>
        <taxon>Alphaproteobacteria</taxon>
        <taxon>Hyphomicrobiales</taxon>
        <taxon>Methylobacteriaceae</taxon>
        <taxon>Microvirga</taxon>
    </lineage>
</organism>
<dbReference type="EMBL" id="LCYG01000029">
    <property type="protein sequence ID" value="KLK92852.1"/>
    <property type="molecule type" value="Genomic_DNA"/>
</dbReference>
<dbReference type="InterPro" id="IPR009061">
    <property type="entry name" value="DNA-bd_dom_put_sf"/>
</dbReference>
<dbReference type="Proteomes" id="UP000035489">
    <property type="component" value="Unassembled WGS sequence"/>
</dbReference>
<comment type="caution">
    <text evidence="2">The sequence shown here is derived from an EMBL/GenBank/DDBJ whole genome shotgun (WGS) entry which is preliminary data.</text>
</comment>
<gene>
    <name evidence="2" type="ORF">AA309_12055</name>
</gene>
<protein>
    <recommendedName>
        <fullName evidence="1">Helix-turn-helix domain-containing protein</fullName>
    </recommendedName>
</protein>
<name>A0A0H1RJS1_9HYPH</name>
<evidence type="ECO:0000313" key="2">
    <source>
        <dbReference type="EMBL" id="KLK92852.1"/>
    </source>
</evidence>
<keyword evidence="3" id="KW-1185">Reference proteome</keyword>
<dbReference type="RefSeq" id="WP_047189276.1">
    <property type="nucleotide sequence ID" value="NZ_LCYG01000029.1"/>
</dbReference>
<dbReference type="GO" id="GO:0003677">
    <property type="term" value="F:DNA binding"/>
    <property type="evidence" value="ECO:0007669"/>
    <property type="project" value="InterPro"/>
</dbReference>
<evidence type="ECO:0000313" key="3">
    <source>
        <dbReference type="Proteomes" id="UP000035489"/>
    </source>
</evidence>
<proteinExistence type="predicted"/>
<dbReference type="InterPro" id="IPR041657">
    <property type="entry name" value="HTH_17"/>
</dbReference>
<reference evidence="2 3" key="1">
    <citation type="submission" date="2015-05" db="EMBL/GenBank/DDBJ databases">
        <title>Draft genome sequence of Microvirga vignae strain BR3299, a novel nitrogen fixing bacteria isolated from Brazil semi-aired region.</title>
        <authorList>
            <person name="Zilli J.E."/>
            <person name="Passos S.R."/>
            <person name="Leite J."/>
            <person name="Baldani J.I."/>
            <person name="Xavier G.R."/>
            <person name="Rumjaneck N.G."/>
            <person name="Simoes-Araujo J.L."/>
        </authorList>
    </citation>
    <scope>NUCLEOTIDE SEQUENCE [LARGE SCALE GENOMIC DNA]</scope>
    <source>
        <strain evidence="2 3">BR3299</strain>
    </source>
</reference>
<dbReference type="InterPro" id="IPR010093">
    <property type="entry name" value="SinI_DNA-bd"/>
</dbReference>
<evidence type="ECO:0000259" key="1">
    <source>
        <dbReference type="Pfam" id="PF12728"/>
    </source>
</evidence>
<dbReference type="OrthoDB" id="7872598at2"/>